<accession>A0A142BR51</accession>
<keyword evidence="1" id="KW-0614">Plasmid</keyword>
<dbReference type="EMBL" id="KU302805">
    <property type="protein sequence ID" value="AMP35559.1"/>
    <property type="molecule type" value="Genomic_DNA"/>
</dbReference>
<evidence type="ECO:0000313" key="1">
    <source>
        <dbReference type="EMBL" id="AMP35559.1"/>
    </source>
</evidence>
<organism evidence="1">
    <name type="scientific">Enterobacter cloacae</name>
    <dbReference type="NCBI Taxonomy" id="550"/>
    <lineage>
        <taxon>Bacteria</taxon>
        <taxon>Pseudomonadati</taxon>
        <taxon>Pseudomonadota</taxon>
        <taxon>Gammaproteobacteria</taxon>
        <taxon>Enterobacterales</taxon>
        <taxon>Enterobacteriaceae</taxon>
        <taxon>Enterobacter</taxon>
        <taxon>Enterobacter cloacae complex</taxon>
    </lineage>
</organism>
<dbReference type="AlphaFoldDB" id="A0A142BR51"/>
<protein>
    <submittedName>
        <fullName evidence="1">Uncharacterized protein</fullName>
    </submittedName>
</protein>
<sequence length="136" mass="15259">MIRLNDLTCAPWVIRVSQAIPGVDFTAQVIESLFCGISGRADVQAFPGAKLNAGRHKMQLVMPGMGMPDPEDVVLIGFKPRERDLFKAIHELLFHFRRDLLLRGERQHAGSVSVPEIERVDEAAGSFRGSPQYFRR</sequence>
<name>A0A142BR51_ENTCL</name>
<reference evidence="1" key="1">
    <citation type="journal article" date="2016" name="Antimicrob. Agents Chemother.">
        <title>Genomic characterization of Enterobacter cloacae isolates from China that co-produce KPC-3 and NDM-1 carbapenemases.</title>
        <authorList>
            <person name="Du H."/>
            <person name="Chen L."/>
            <person name="Chavda K.D."/>
            <person name="Pandey R."/>
            <person name="Zhang H."/>
            <person name="Xie X."/>
            <person name="Tang Y.W."/>
            <person name="Kreiswirth B.N."/>
        </authorList>
    </citation>
    <scope>NUCLEOTIDE SEQUENCE</scope>
    <source>
        <strain evidence="1">SZECL1</strain>
        <plasmid evidence="1">pSZECL_c</plasmid>
    </source>
</reference>
<geneLocation type="plasmid" evidence="1">
    <name>pSZECL_c</name>
</geneLocation>
<proteinExistence type="predicted"/>